<evidence type="ECO:0000313" key="2">
    <source>
        <dbReference type="Proteomes" id="UP000798662"/>
    </source>
</evidence>
<dbReference type="EMBL" id="CM020619">
    <property type="protein sequence ID" value="KAK1866924.1"/>
    <property type="molecule type" value="Genomic_DNA"/>
</dbReference>
<dbReference type="Proteomes" id="UP000798662">
    <property type="component" value="Chromosome 2"/>
</dbReference>
<protein>
    <submittedName>
        <fullName evidence="1">Uncharacterized protein</fullName>
    </submittedName>
</protein>
<organism evidence="1 2">
    <name type="scientific">Pyropia yezoensis</name>
    <name type="common">Susabi-nori</name>
    <name type="synonym">Porphyra yezoensis</name>
    <dbReference type="NCBI Taxonomy" id="2788"/>
    <lineage>
        <taxon>Eukaryota</taxon>
        <taxon>Rhodophyta</taxon>
        <taxon>Bangiophyceae</taxon>
        <taxon>Bangiales</taxon>
        <taxon>Bangiaceae</taxon>
        <taxon>Pyropia</taxon>
    </lineage>
</organism>
<evidence type="ECO:0000313" key="1">
    <source>
        <dbReference type="EMBL" id="KAK1866924.1"/>
    </source>
</evidence>
<accession>A0ACC3C9T9</accession>
<proteinExistence type="predicted"/>
<sequence length="783" mass="79265">MWTVGWVGRGGAYRRHGEPVQACGGEPQPMAAAPAEPTGPPASEPATVPASGEDAPQGRQRRSPPWYATTERPLPPLHEAAWSGGVAVVRALLHAGADPKATNEQGDTALHWAAAAGDVASVRALVAAGASVAAASTWLTGRSLFRAHYSGFLALHWAASSGDVPTLVALIEAGTPVGASTDSGFTALHFAAVGGDAAAIHSLLDVGADVAASTTIGEAPLHFAAYSGSVAARLLEAGAMVGAATSNGGTALHEAGRSGCAAAIQTLLDAGAMVGAANEDGWTALHEAGRIGSAAAVQTLLDAGAMVGAENKDGQTALQEAGCSGSAAAVQMLLEAGAMVGAADKDGRTALHEAGRKGCAATVQTLLDAGAMVGAANSYGETALHEAGGSGSAAAVQTLLDAGAMVGAATNNGRTALHAAASVPWGRCALVSLCEAGASCEARDVLGRAPLHLAAEVGETLVVAALVSYTSCVPSGDDGGSPAKAPHAMALDCATQPSGVGVNAIDNDGQTPLHYAAFKGYTDVVSLLLHHGAHPAAVNVLGLTPLYIAASLGHEAIVDQLGPEQPAKAVSTPLHGAALHGRVALFDKPQLRPFLLDEDATGNTALHLAASAVDAAAVSALVRLGADVNRRNEDGDTPLDGAVAWLDRQLQNAENDNTLPSVRKDVVRRLRGAATGQLVVQGQRGTPIDLPGVPERVCRKLEDFRAVVLCFLTAGVHVRGLGGNGLLRHTGARQLCLRIIRGADGFGPRQFAHLAITGRVERAAAEDEQQRGRRRRWRGGRAP</sequence>
<gene>
    <name evidence="1" type="ORF">I4F81_009436</name>
</gene>
<keyword evidence="2" id="KW-1185">Reference proteome</keyword>
<name>A0ACC3C9T9_PYRYE</name>
<comment type="caution">
    <text evidence="1">The sequence shown here is derived from an EMBL/GenBank/DDBJ whole genome shotgun (WGS) entry which is preliminary data.</text>
</comment>
<reference evidence="1" key="1">
    <citation type="submission" date="2019-11" db="EMBL/GenBank/DDBJ databases">
        <title>Nori genome reveals adaptations in red seaweeds to the harsh intertidal environment.</title>
        <authorList>
            <person name="Wang D."/>
            <person name="Mao Y."/>
        </authorList>
    </citation>
    <scope>NUCLEOTIDE SEQUENCE</scope>
    <source>
        <tissue evidence="1">Gametophyte</tissue>
    </source>
</reference>